<dbReference type="Proteomes" id="UP000314294">
    <property type="component" value="Unassembled WGS sequence"/>
</dbReference>
<sequence>MDKNKGLLAVDGCAMNGRAIGQRRGVEQGNTWPSGVVCCGSQVERPLPEMEATNKPGIKRWWLSQGTHGGPLPGDRPGPTSPSSTPLSVVIELGFETVFKTREIKNDVKTLSVAVTFTRERVPSIARAGKQWQMAHISYFTCPGTKRAR</sequence>
<protein>
    <submittedName>
        <fullName evidence="2">Uncharacterized protein</fullName>
    </submittedName>
</protein>
<proteinExistence type="predicted"/>
<evidence type="ECO:0000313" key="2">
    <source>
        <dbReference type="EMBL" id="TNN72815.1"/>
    </source>
</evidence>
<keyword evidence="3" id="KW-1185">Reference proteome</keyword>
<organism evidence="2 3">
    <name type="scientific">Liparis tanakae</name>
    <name type="common">Tanaka's snailfish</name>
    <dbReference type="NCBI Taxonomy" id="230148"/>
    <lineage>
        <taxon>Eukaryota</taxon>
        <taxon>Metazoa</taxon>
        <taxon>Chordata</taxon>
        <taxon>Craniata</taxon>
        <taxon>Vertebrata</taxon>
        <taxon>Euteleostomi</taxon>
        <taxon>Actinopterygii</taxon>
        <taxon>Neopterygii</taxon>
        <taxon>Teleostei</taxon>
        <taxon>Neoteleostei</taxon>
        <taxon>Acanthomorphata</taxon>
        <taxon>Eupercaria</taxon>
        <taxon>Perciformes</taxon>
        <taxon>Cottioidei</taxon>
        <taxon>Cottales</taxon>
        <taxon>Liparidae</taxon>
        <taxon>Liparis</taxon>
    </lineage>
</organism>
<feature type="region of interest" description="Disordered" evidence="1">
    <location>
        <begin position="61"/>
        <end position="85"/>
    </location>
</feature>
<gene>
    <name evidence="2" type="ORF">EYF80_016926</name>
</gene>
<evidence type="ECO:0000313" key="3">
    <source>
        <dbReference type="Proteomes" id="UP000314294"/>
    </source>
</evidence>
<reference evidence="2 3" key="1">
    <citation type="submission" date="2019-03" db="EMBL/GenBank/DDBJ databases">
        <title>First draft genome of Liparis tanakae, snailfish: a comprehensive survey of snailfish specific genes.</title>
        <authorList>
            <person name="Kim W."/>
            <person name="Song I."/>
            <person name="Jeong J.-H."/>
            <person name="Kim D."/>
            <person name="Kim S."/>
            <person name="Ryu S."/>
            <person name="Song J.Y."/>
            <person name="Lee S.K."/>
        </authorList>
    </citation>
    <scope>NUCLEOTIDE SEQUENCE [LARGE SCALE GENOMIC DNA]</scope>
    <source>
        <tissue evidence="2">Muscle</tissue>
    </source>
</reference>
<evidence type="ECO:0000256" key="1">
    <source>
        <dbReference type="SAM" id="MobiDB-lite"/>
    </source>
</evidence>
<comment type="caution">
    <text evidence="2">The sequence shown here is derived from an EMBL/GenBank/DDBJ whole genome shotgun (WGS) entry which is preliminary data.</text>
</comment>
<dbReference type="AlphaFoldDB" id="A0A4Z2I5T3"/>
<accession>A0A4Z2I5T3</accession>
<name>A0A4Z2I5T3_9TELE</name>
<dbReference type="EMBL" id="SRLO01000132">
    <property type="protein sequence ID" value="TNN72815.1"/>
    <property type="molecule type" value="Genomic_DNA"/>
</dbReference>